<evidence type="ECO:0000256" key="1">
    <source>
        <dbReference type="SAM" id="MobiDB-lite"/>
    </source>
</evidence>
<dbReference type="InterPro" id="IPR025451">
    <property type="entry name" value="DUF4211"/>
</dbReference>
<dbReference type="AlphaFoldDB" id="A0A5C3QNU1"/>
<dbReference type="Proteomes" id="UP000305067">
    <property type="component" value="Unassembled WGS sequence"/>
</dbReference>
<evidence type="ECO:0000313" key="4">
    <source>
        <dbReference type="Proteomes" id="UP000305067"/>
    </source>
</evidence>
<feature type="compositionally biased region" description="Acidic residues" evidence="1">
    <location>
        <begin position="324"/>
        <end position="346"/>
    </location>
</feature>
<feature type="compositionally biased region" description="Basic and acidic residues" evidence="1">
    <location>
        <begin position="310"/>
        <end position="320"/>
    </location>
</feature>
<accession>A0A5C3QNU1</accession>
<gene>
    <name evidence="3" type="ORF">BDV98DRAFT_546320</name>
</gene>
<feature type="compositionally biased region" description="Acidic residues" evidence="1">
    <location>
        <begin position="489"/>
        <end position="498"/>
    </location>
</feature>
<feature type="compositionally biased region" description="Acidic residues" evidence="1">
    <location>
        <begin position="292"/>
        <end position="309"/>
    </location>
</feature>
<sequence>MPKGKPQKLRQASLFDAFPSSAAPPTPKQKKKRKQRTPPPPIAMPVYSSPTRNGRYLSPTRASTPEDDEVVDAIKFEASPGAGPSRRQKTLVVDSDSDDLVGPPATSSQVPLDLSDSKKRKRAAPSPSSSPALSPGVIEISSESDEGPPAKKSKTKAKAKVVKKRKVARGKQPARSSDEEEDDYDDDFLVATPAKRRFVRGGRTSPLLEEEDDGSPPAGPRSGKRKFARGGRTRKSSVEDDDLDEGEDSFMQEVDKEAIIDNRLRTRDKKSAFQKNLEKLKRRKQGKPDLPSSDDEDDDDAQASSEDDLDKFKPFKDARPAGESGDEDDDEKNSEEEENTFIVEDDDDQAVTELPPEFSMSTHQDMMHHFKNVFQLFCHVAVQERADREAFMETQIEKEQYFSVPLQIVRRKIDSLRVVLVESSRFQPTFKNLVSRYPHFELYKMDFAVNGCDACTMSSRISTIAGRLSGVPYVKNGFEPCPLKKEPDSDSDADEDEDTKVTRKHSEDEQPKEMHLGRICAKRVRILHEFSHWDHFLFQAIDDEITRLKSSIITSSPTKKEKKKNKKNKSPADTSSSTNTLSSFVKVAHADGLQPPADLSDADGICEWLDQRGVIGFEWQRMKTMLKDAQELASGVYKRGSRDDDDVYS</sequence>
<feature type="compositionally biased region" description="Basic and acidic residues" evidence="1">
    <location>
        <begin position="499"/>
        <end position="514"/>
    </location>
</feature>
<dbReference type="EMBL" id="ML178821">
    <property type="protein sequence ID" value="TFL03028.1"/>
    <property type="molecule type" value="Genomic_DNA"/>
</dbReference>
<feature type="compositionally biased region" description="Acidic residues" evidence="1">
    <location>
        <begin position="239"/>
        <end position="250"/>
    </location>
</feature>
<feature type="compositionally biased region" description="Basic residues" evidence="1">
    <location>
        <begin position="151"/>
        <end position="169"/>
    </location>
</feature>
<evidence type="ECO:0000313" key="3">
    <source>
        <dbReference type="EMBL" id="TFL03028.1"/>
    </source>
</evidence>
<name>A0A5C3QNU1_9AGAR</name>
<protein>
    <recommendedName>
        <fullName evidence="2">DUF4211 domain-containing protein</fullName>
    </recommendedName>
</protein>
<feature type="region of interest" description="Disordered" evidence="1">
    <location>
        <begin position="480"/>
        <end position="514"/>
    </location>
</feature>
<dbReference type="PANTHER" id="PTHR14689">
    <property type="entry name" value="PHORBOL-ESTER_DAG-TYPE DOMAIN-CONTAINING PROTEIN"/>
    <property type="match status" value="1"/>
</dbReference>
<feature type="region of interest" description="Disordered" evidence="1">
    <location>
        <begin position="556"/>
        <end position="579"/>
    </location>
</feature>
<feature type="compositionally biased region" description="Basic and acidic residues" evidence="1">
    <location>
        <begin position="253"/>
        <end position="279"/>
    </location>
</feature>
<dbReference type="STRING" id="1884261.A0A5C3QNU1"/>
<organism evidence="3 4">
    <name type="scientific">Pterulicium gracile</name>
    <dbReference type="NCBI Taxonomy" id="1884261"/>
    <lineage>
        <taxon>Eukaryota</taxon>
        <taxon>Fungi</taxon>
        <taxon>Dikarya</taxon>
        <taxon>Basidiomycota</taxon>
        <taxon>Agaricomycotina</taxon>
        <taxon>Agaricomycetes</taxon>
        <taxon>Agaricomycetidae</taxon>
        <taxon>Agaricales</taxon>
        <taxon>Pleurotineae</taxon>
        <taxon>Pterulaceae</taxon>
        <taxon>Pterulicium</taxon>
    </lineage>
</organism>
<dbReference type="GO" id="GO:0005634">
    <property type="term" value="C:nucleus"/>
    <property type="evidence" value="ECO:0007669"/>
    <property type="project" value="TreeGrafter"/>
</dbReference>
<evidence type="ECO:0000259" key="2">
    <source>
        <dbReference type="Pfam" id="PF13926"/>
    </source>
</evidence>
<dbReference type="Pfam" id="PF13926">
    <property type="entry name" value="DUF4211"/>
    <property type="match status" value="1"/>
</dbReference>
<feature type="region of interest" description="Disordered" evidence="1">
    <location>
        <begin position="1"/>
        <end position="346"/>
    </location>
</feature>
<keyword evidence="4" id="KW-1185">Reference proteome</keyword>
<feature type="compositionally biased region" description="Basic residues" evidence="1">
    <location>
        <begin position="222"/>
        <end position="235"/>
    </location>
</feature>
<dbReference type="PANTHER" id="PTHR14689:SF0">
    <property type="entry name" value="COILED-COIL DOMAIN-CONTAINING PROTEIN 82"/>
    <property type="match status" value="1"/>
</dbReference>
<dbReference type="OrthoDB" id="21499at2759"/>
<proteinExistence type="predicted"/>
<feature type="compositionally biased region" description="Basic residues" evidence="1">
    <location>
        <begin position="560"/>
        <end position="569"/>
    </location>
</feature>
<feature type="domain" description="DUF4211" evidence="2">
    <location>
        <begin position="341"/>
        <end position="476"/>
    </location>
</feature>
<feature type="compositionally biased region" description="Acidic residues" evidence="1">
    <location>
        <begin position="178"/>
        <end position="188"/>
    </location>
</feature>
<reference evidence="3 4" key="1">
    <citation type="journal article" date="2019" name="Nat. Ecol. Evol.">
        <title>Megaphylogeny resolves global patterns of mushroom evolution.</title>
        <authorList>
            <person name="Varga T."/>
            <person name="Krizsan K."/>
            <person name="Foldi C."/>
            <person name="Dima B."/>
            <person name="Sanchez-Garcia M."/>
            <person name="Sanchez-Ramirez S."/>
            <person name="Szollosi G.J."/>
            <person name="Szarkandi J.G."/>
            <person name="Papp V."/>
            <person name="Albert L."/>
            <person name="Andreopoulos W."/>
            <person name="Angelini C."/>
            <person name="Antonin V."/>
            <person name="Barry K.W."/>
            <person name="Bougher N.L."/>
            <person name="Buchanan P."/>
            <person name="Buyck B."/>
            <person name="Bense V."/>
            <person name="Catcheside P."/>
            <person name="Chovatia M."/>
            <person name="Cooper J."/>
            <person name="Damon W."/>
            <person name="Desjardin D."/>
            <person name="Finy P."/>
            <person name="Geml J."/>
            <person name="Haridas S."/>
            <person name="Hughes K."/>
            <person name="Justo A."/>
            <person name="Karasinski D."/>
            <person name="Kautmanova I."/>
            <person name="Kiss B."/>
            <person name="Kocsube S."/>
            <person name="Kotiranta H."/>
            <person name="LaButti K.M."/>
            <person name="Lechner B.E."/>
            <person name="Liimatainen K."/>
            <person name="Lipzen A."/>
            <person name="Lukacs Z."/>
            <person name="Mihaltcheva S."/>
            <person name="Morgado L.N."/>
            <person name="Niskanen T."/>
            <person name="Noordeloos M.E."/>
            <person name="Ohm R.A."/>
            <person name="Ortiz-Santana B."/>
            <person name="Ovrebo C."/>
            <person name="Racz N."/>
            <person name="Riley R."/>
            <person name="Savchenko A."/>
            <person name="Shiryaev A."/>
            <person name="Soop K."/>
            <person name="Spirin V."/>
            <person name="Szebenyi C."/>
            <person name="Tomsovsky M."/>
            <person name="Tulloss R.E."/>
            <person name="Uehling J."/>
            <person name="Grigoriev I.V."/>
            <person name="Vagvolgyi C."/>
            <person name="Papp T."/>
            <person name="Martin F.M."/>
            <person name="Miettinen O."/>
            <person name="Hibbett D.S."/>
            <person name="Nagy L.G."/>
        </authorList>
    </citation>
    <scope>NUCLEOTIDE SEQUENCE [LARGE SCALE GENOMIC DNA]</scope>
    <source>
        <strain evidence="3 4">CBS 309.79</strain>
    </source>
</reference>